<dbReference type="KEGG" id="dbk:DGMP_16050"/>
<dbReference type="InterPro" id="IPR000595">
    <property type="entry name" value="cNMP-bd_dom"/>
</dbReference>
<keyword evidence="3" id="KW-1185">Reference proteome</keyword>
<dbReference type="RefSeq" id="WP_228856990.1">
    <property type="nucleotide sequence ID" value="NZ_AP024086.1"/>
</dbReference>
<name>A0A8D5FFW5_9BACT</name>
<dbReference type="AlphaFoldDB" id="A0A8D5FFW5"/>
<dbReference type="SMART" id="SM00100">
    <property type="entry name" value="cNMP"/>
    <property type="match status" value="1"/>
</dbReference>
<evidence type="ECO:0000313" key="2">
    <source>
        <dbReference type="EMBL" id="BCL60912.1"/>
    </source>
</evidence>
<dbReference type="InterPro" id="IPR025497">
    <property type="entry name" value="PatA-like_N"/>
</dbReference>
<proteinExistence type="predicted"/>
<feature type="domain" description="Cyclic nucleotide-binding" evidence="1">
    <location>
        <begin position="122"/>
        <end position="238"/>
    </location>
</feature>
<dbReference type="Pfam" id="PF00027">
    <property type="entry name" value="cNMP_binding"/>
    <property type="match status" value="1"/>
</dbReference>
<sequence>MQFRNGIFIITEERHCPLYNVGEELDVSEGNLTMPAGKATCLTLARELIEIASEGESYEKFSQSGIEKNKFECGGCTGIIRFEYKKEKGFATLQMKLLVATERREKIREVSHFAGLLRSIELFSTLSDDDLLDLATLLELTEYPWQFPITQKGDPGNRLFIIISGKAEVIDDHGVTLAELEKGEVFGEMSLLSGERVTTTIMAAEPCKIAVMNHKNFRHILVRFPALQVFFYKLLVSRITKMNLQRAEELSSGMVGQLSDISPVELCQMINSNQKTGRLYLEYEEKRAVILFNEGELVHAELNEHEGKDAFYEILSIDNGRFKFSQGLSEKEEKLDVIGGFMAMLMEGMKQLDDKRYRVTGYGRMNNLLEE</sequence>
<dbReference type="Pfam" id="PF14332">
    <property type="entry name" value="DUF4388"/>
    <property type="match status" value="1"/>
</dbReference>
<gene>
    <name evidence="2" type="ORF">DGMP_16050</name>
</gene>
<evidence type="ECO:0000313" key="3">
    <source>
        <dbReference type="Proteomes" id="UP000826725"/>
    </source>
</evidence>
<dbReference type="GO" id="GO:0005221">
    <property type="term" value="F:intracellularly cyclic nucleotide-activated monoatomic cation channel activity"/>
    <property type="evidence" value="ECO:0007669"/>
    <property type="project" value="InterPro"/>
</dbReference>
<dbReference type="GO" id="GO:0044877">
    <property type="term" value="F:protein-containing complex binding"/>
    <property type="evidence" value="ECO:0007669"/>
    <property type="project" value="TreeGrafter"/>
</dbReference>
<accession>A0A8D5FFW5</accession>
<dbReference type="Proteomes" id="UP000826725">
    <property type="component" value="Chromosome"/>
</dbReference>
<reference evidence="2" key="1">
    <citation type="submission" date="2020-09" db="EMBL/GenBank/DDBJ databases">
        <title>Desulfogranum mesoprofundum gen. nov., sp. nov., a novel mesophilic, sulfate-reducing chemolithoautotroph isolated from a deep-sea hydrothermal vent chimney in the Suiyo Seamount.</title>
        <authorList>
            <person name="Hashimoto Y."/>
            <person name="Nakagawa S."/>
        </authorList>
    </citation>
    <scope>NUCLEOTIDE SEQUENCE</scope>
    <source>
        <strain evidence="2">KT2</strain>
    </source>
</reference>
<dbReference type="EMBL" id="AP024086">
    <property type="protein sequence ID" value="BCL60912.1"/>
    <property type="molecule type" value="Genomic_DNA"/>
</dbReference>
<dbReference type="InterPro" id="IPR050866">
    <property type="entry name" value="CNG_cation_channel"/>
</dbReference>
<dbReference type="PANTHER" id="PTHR45638:SF11">
    <property type="entry name" value="CYCLIC NUCLEOTIDE-GATED CATION CHANNEL SUBUNIT A"/>
    <property type="match status" value="1"/>
</dbReference>
<dbReference type="CDD" id="cd00038">
    <property type="entry name" value="CAP_ED"/>
    <property type="match status" value="1"/>
</dbReference>
<evidence type="ECO:0000259" key="1">
    <source>
        <dbReference type="PROSITE" id="PS50042"/>
    </source>
</evidence>
<dbReference type="PROSITE" id="PS50042">
    <property type="entry name" value="CNMP_BINDING_3"/>
    <property type="match status" value="1"/>
</dbReference>
<organism evidence="2 3">
    <name type="scientific">Desulfomarina profundi</name>
    <dbReference type="NCBI Taxonomy" id="2772557"/>
    <lineage>
        <taxon>Bacteria</taxon>
        <taxon>Pseudomonadati</taxon>
        <taxon>Thermodesulfobacteriota</taxon>
        <taxon>Desulfobulbia</taxon>
        <taxon>Desulfobulbales</taxon>
        <taxon>Desulfobulbaceae</taxon>
        <taxon>Desulfomarina</taxon>
    </lineage>
</organism>
<protein>
    <recommendedName>
        <fullName evidence="1">Cyclic nucleotide-binding domain-containing protein</fullName>
    </recommendedName>
</protein>
<dbReference type="PANTHER" id="PTHR45638">
    <property type="entry name" value="CYCLIC NUCLEOTIDE-GATED CATION CHANNEL SUBUNIT A"/>
    <property type="match status" value="1"/>
</dbReference>